<dbReference type="SUPFAM" id="SSF55383">
    <property type="entry name" value="Copper amine oxidase, domain N"/>
    <property type="match status" value="1"/>
</dbReference>
<dbReference type="InterPro" id="IPR011659">
    <property type="entry name" value="WD40"/>
</dbReference>
<comment type="caution">
    <text evidence="4">The sequence shown here is derived from an EMBL/GenBank/DDBJ whole genome shotgun (WGS) entry which is preliminary data.</text>
</comment>
<dbReference type="SUPFAM" id="SSF82171">
    <property type="entry name" value="DPP6 N-terminal domain-like"/>
    <property type="match status" value="1"/>
</dbReference>
<dbReference type="Pfam" id="PF07676">
    <property type="entry name" value="PD40"/>
    <property type="match status" value="2"/>
</dbReference>
<dbReference type="EMBL" id="MIHH01000031">
    <property type="protein sequence ID" value="OIQ07720.1"/>
    <property type="molecule type" value="Genomic_DNA"/>
</dbReference>
<feature type="compositionally biased region" description="Polar residues" evidence="2">
    <location>
        <begin position="648"/>
        <end position="661"/>
    </location>
</feature>
<dbReference type="Proteomes" id="UP000182743">
    <property type="component" value="Unassembled WGS sequence"/>
</dbReference>
<gene>
    <name evidence="4" type="ORF">MOOR_26740</name>
</gene>
<evidence type="ECO:0000313" key="4">
    <source>
        <dbReference type="EMBL" id="OIQ07720.1"/>
    </source>
</evidence>
<sequence>MPIPKTRPRSRYLVLLTLIFLLTTLLPARAVPAAPGEIGIIVNGQQLKLDTPPLLQDGYLLVPARPLAEALQAGVTWNEATNSAIITTAKTTIILEPGIKDVVQDGQRVILDIPVQRNTNGRIIVPLRFLAEALGATVAWDAANLTVTITTPAPERVYSGAFPARVAFTAGNNLWLLDGSRAGARPVRVTRSGSVEILGWSPDGQWLAYLQRETPELWASKPYLWVVKADGSGAFQVDPRPVLEKAAWSPAANVLAYSTQGPGGGYAPDMNLKLATIEDSQAQVTALLPDKSELVQDFAWATDGRSLAISLGRTAEQPWRIDRITLKGERTNLLTMGEAGIILGEVYPSFATGLRWSPSGRYLAYYLHPNSASLAADGVQLQVLDLEKPGQPLDLGTSLQYKQWLAWSPDGDKLAFIQGSGREATANKRLGVVTLPEGRITFYDQPGRVDTQPLWLPAPQDGVLFCRGLERMDWGSQKQSGVLLRDHRIWLAGSDGQARPLTAGTPDKADYYPSVSPDGQDLYFLRLESAAGGSLYRQPLAGGPAVELVRNLSGWAGYYGNYYPAWVSIYYLNKTTRATGRLVVSDVEGRHFELETGQGRLVLLPEEGSTGVAKDLEKYAGQMVMVMGTITNEPSIYMRGPLMRVNSVSPVQSPTPASNGKESPRAGINSFTIAKPDLVVQGQSLARVEIWAVPTGTEITEKDYTLLGQARKKSEDNGHQVWTFPIPQKTILATEIFAKGFDAQGYEVGRVSLPVTGVTDLNKALGTRD</sequence>
<comment type="similarity">
    <text evidence="1">Belongs to the TolB family.</text>
</comment>
<dbReference type="Gene3D" id="2.120.10.30">
    <property type="entry name" value="TolB, C-terminal domain"/>
    <property type="match status" value="2"/>
</dbReference>
<accession>A0A1J5K0U6</accession>
<feature type="domain" description="Copper amine oxidase-like N-terminal" evidence="3">
    <location>
        <begin position="42"/>
        <end position="149"/>
    </location>
</feature>
<name>A0A1J5K0U6_NEOTH</name>
<organism evidence="4 5">
    <name type="scientific">Neomoorella thermoacetica</name>
    <name type="common">Clostridium thermoaceticum</name>
    <dbReference type="NCBI Taxonomy" id="1525"/>
    <lineage>
        <taxon>Bacteria</taxon>
        <taxon>Bacillati</taxon>
        <taxon>Bacillota</taxon>
        <taxon>Clostridia</taxon>
        <taxon>Neomoorellales</taxon>
        <taxon>Neomoorellaceae</taxon>
        <taxon>Neomoorella</taxon>
    </lineage>
</organism>
<dbReference type="InterPro" id="IPR011042">
    <property type="entry name" value="6-blade_b-propeller_TolB-like"/>
</dbReference>
<feature type="region of interest" description="Disordered" evidence="2">
    <location>
        <begin position="648"/>
        <end position="667"/>
    </location>
</feature>
<dbReference type="RefSeq" id="WP_071521585.1">
    <property type="nucleotide sequence ID" value="NZ_CP136416.1"/>
</dbReference>
<reference evidence="4 5" key="1">
    <citation type="submission" date="2016-08" db="EMBL/GenBank/DDBJ databases">
        <title>Genome-based comparison of Moorella thermoacetic strains.</title>
        <authorList>
            <person name="Poehlein A."/>
            <person name="Bengelsdorf F.R."/>
            <person name="Esser C."/>
            <person name="Duerre P."/>
            <person name="Daniel R."/>
        </authorList>
    </citation>
    <scope>NUCLEOTIDE SEQUENCE [LARGE SCALE GENOMIC DNA]</scope>
    <source>
        <strain evidence="4 5">DSM 11768</strain>
    </source>
</reference>
<evidence type="ECO:0000313" key="5">
    <source>
        <dbReference type="Proteomes" id="UP000182743"/>
    </source>
</evidence>
<dbReference type="Pfam" id="PF07833">
    <property type="entry name" value="Cu_amine_oxidN1"/>
    <property type="match status" value="1"/>
</dbReference>
<evidence type="ECO:0000256" key="2">
    <source>
        <dbReference type="SAM" id="MobiDB-lite"/>
    </source>
</evidence>
<dbReference type="PANTHER" id="PTHR36842:SF1">
    <property type="entry name" value="PROTEIN TOLB"/>
    <property type="match status" value="1"/>
</dbReference>
<dbReference type="InterPro" id="IPR012854">
    <property type="entry name" value="Cu_amine_oxidase-like_N"/>
</dbReference>
<protein>
    <recommendedName>
        <fullName evidence="3">Copper amine oxidase-like N-terminal domain-containing protein</fullName>
    </recommendedName>
</protein>
<dbReference type="Gene3D" id="3.30.457.10">
    <property type="entry name" value="Copper amine oxidase-like, N-terminal domain"/>
    <property type="match status" value="1"/>
</dbReference>
<evidence type="ECO:0000259" key="3">
    <source>
        <dbReference type="Pfam" id="PF07833"/>
    </source>
</evidence>
<dbReference type="PANTHER" id="PTHR36842">
    <property type="entry name" value="PROTEIN TOLB HOMOLOG"/>
    <property type="match status" value="1"/>
</dbReference>
<dbReference type="InterPro" id="IPR036582">
    <property type="entry name" value="Mao_N_sf"/>
</dbReference>
<dbReference type="AlphaFoldDB" id="A0A1J5K0U6"/>
<proteinExistence type="inferred from homology"/>
<evidence type="ECO:0000256" key="1">
    <source>
        <dbReference type="ARBA" id="ARBA00009820"/>
    </source>
</evidence>